<name>A0A813I5G9_POLGL</name>
<feature type="region of interest" description="Disordered" evidence="1">
    <location>
        <begin position="203"/>
        <end position="231"/>
    </location>
</feature>
<feature type="compositionally biased region" description="Polar residues" evidence="1">
    <location>
        <begin position="54"/>
        <end position="65"/>
    </location>
</feature>
<dbReference type="AlphaFoldDB" id="A0A813I5G9"/>
<proteinExistence type="predicted"/>
<protein>
    <submittedName>
        <fullName evidence="2">Uncharacterized protein</fullName>
    </submittedName>
</protein>
<feature type="compositionally biased region" description="Polar residues" evidence="1">
    <location>
        <begin position="210"/>
        <end position="221"/>
    </location>
</feature>
<feature type="compositionally biased region" description="Low complexity" evidence="1">
    <location>
        <begin position="43"/>
        <end position="53"/>
    </location>
</feature>
<sequence>MPHETSSTTSTTSMAPGEEGSDARATNMSNDSVVALEMSNLTSTNNTNDTNITHPQNVTEPNVTFESDEMPNGTSSTTITTSMVPGEEGSDARATNMSNDSVVALEMSNLTSTNNTNDTNITQPQNVTEPNVTFESDEMPNVTSSSTITTSMVPGEEGSDARATNMSNDSVVAPEMSNLTSSSDTNDTNITHCQNVTEPNVTFESDEMPNETSSTTITTSMVPGEEGSDARAKNLSNDSVVALEMSNLTSSNNTNDTNITQPQNVTEPNVTFESDEMPNVTSSTTITTSMVPGEEGSDARATNMSNDSVVALEMSNLTPANDTRGADAMFDLWESNGTLDSDKLNDTSLDGAEGENSTSNLTTRRLSSVFASETLALCKLVHFRTVGVGISNVTIPADTSLANFTHFVIFTRSSSPMMEQESTYTTLPIEDMSASVSSVSFEDEDMDVEEIGGTVFWVKPTNLERVYSYRIYVAINEVGANRSMIGADVPAEANSTDIPIDAPSHPFLLVYTRSRLVEQTTPVALAVFDNETVEVLNQTLEVFNTLFWWNNTLLRGGEFKLCWCPGDRPDTPCGPGATFATTGGAFLLRGPGGMDLGDAAASSGAASGARRLAQHKDFIAGVPFQLRMRGFKLTTGDRARLLPSGGDPCSQAEERPYPGEAGVVLSTPPTVAADGLSEEWENATLLVSGYYEVCWCPGHIDGRTGCTGDYSLLAGTFFVSGAERVLGSGGGVLQPFAGISTRLEVWGTKLTSTDVLKIVRSSSARCGEEPDSSLTGNSHGLTAVPPSGVGGSSDSSTSLRWALLFLKSQRGAVCWCAGGQQLGPCVAEPLPGQQGWVDLGDLDVYGPLVAAPG</sequence>
<feature type="region of interest" description="Disordered" evidence="1">
    <location>
        <begin position="766"/>
        <end position="792"/>
    </location>
</feature>
<evidence type="ECO:0000313" key="3">
    <source>
        <dbReference type="Proteomes" id="UP000626109"/>
    </source>
</evidence>
<feature type="non-terminal residue" evidence="2">
    <location>
        <position position="853"/>
    </location>
</feature>
<feature type="region of interest" description="Disordered" evidence="1">
    <location>
        <begin position="1"/>
        <end position="25"/>
    </location>
</feature>
<dbReference type="EMBL" id="CAJNNW010004254">
    <property type="protein sequence ID" value="CAE8646256.1"/>
    <property type="molecule type" value="Genomic_DNA"/>
</dbReference>
<reference evidence="2" key="1">
    <citation type="submission" date="2021-02" db="EMBL/GenBank/DDBJ databases">
        <authorList>
            <person name="Dougan E. K."/>
            <person name="Rhodes N."/>
            <person name="Thang M."/>
            <person name="Chan C."/>
        </authorList>
    </citation>
    <scope>NUCLEOTIDE SEQUENCE</scope>
</reference>
<accession>A0A813I5G9</accession>
<feature type="region of interest" description="Disordered" evidence="1">
    <location>
        <begin position="131"/>
        <end position="164"/>
    </location>
</feature>
<feature type="region of interest" description="Disordered" evidence="1">
    <location>
        <begin position="43"/>
        <end position="94"/>
    </location>
</feature>
<feature type="region of interest" description="Disordered" evidence="1">
    <location>
        <begin position="269"/>
        <end position="301"/>
    </location>
</feature>
<organism evidence="2 3">
    <name type="scientific">Polarella glacialis</name>
    <name type="common">Dinoflagellate</name>
    <dbReference type="NCBI Taxonomy" id="89957"/>
    <lineage>
        <taxon>Eukaryota</taxon>
        <taxon>Sar</taxon>
        <taxon>Alveolata</taxon>
        <taxon>Dinophyceae</taxon>
        <taxon>Suessiales</taxon>
        <taxon>Suessiaceae</taxon>
        <taxon>Polarella</taxon>
    </lineage>
</organism>
<evidence type="ECO:0000256" key="1">
    <source>
        <dbReference type="SAM" id="MobiDB-lite"/>
    </source>
</evidence>
<feature type="compositionally biased region" description="Polar residues" evidence="1">
    <location>
        <begin position="72"/>
        <end position="83"/>
    </location>
</feature>
<feature type="compositionally biased region" description="Low complexity" evidence="1">
    <location>
        <begin position="1"/>
        <end position="13"/>
    </location>
</feature>
<feature type="region of interest" description="Disordered" evidence="1">
    <location>
        <begin position="643"/>
        <end position="662"/>
    </location>
</feature>
<dbReference type="Proteomes" id="UP000626109">
    <property type="component" value="Unassembled WGS sequence"/>
</dbReference>
<gene>
    <name evidence="2" type="ORF">PGLA2088_LOCUS4644</name>
</gene>
<evidence type="ECO:0000313" key="2">
    <source>
        <dbReference type="EMBL" id="CAE8646256.1"/>
    </source>
</evidence>
<comment type="caution">
    <text evidence="2">The sequence shown here is derived from an EMBL/GenBank/DDBJ whole genome shotgun (WGS) entry which is preliminary data.</text>
</comment>